<reference evidence="3" key="1">
    <citation type="submission" date="2020-04" db="EMBL/GenBank/DDBJ databases">
        <title>Deep metagenomics examines the oral microbiome during advanced dental caries in children, revealing novel taxa and co-occurrences with host molecules.</title>
        <authorList>
            <person name="Baker J.L."/>
            <person name="Morton J.T."/>
            <person name="Dinis M."/>
            <person name="Alvarez R."/>
            <person name="Tran N.C."/>
            <person name="Knight R."/>
            <person name="Edlund A."/>
        </authorList>
    </citation>
    <scope>NUCLEOTIDE SEQUENCE</scope>
    <source>
        <strain evidence="3">JCVI_32_bin.62</strain>
    </source>
</reference>
<evidence type="ECO:0000256" key="1">
    <source>
        <dbReference type="SAM" id="SignalP"/>
    </source>
</evidence>
<feature type="signal peptide" evidence="1">
    <location>
        <begin position="1"/>
        <end position="19"/>
    </location>
</feature>
<evidence type="ECO:0000313" key="4">
    <source>
        <dbReference type="Proteomes" id="UP000780345"/>
    </source>
</evidence>
<dbReference type="PANTHER" id="PTHR46825">
    <property type="entry name" value="D-ALANYL-D-ALANINE-CARBOXYPEPTIDASE/ENDOPEPTIDASE AMPH"/>
    <property type="match status" value="1"/>
</dbReference>
<keyword evidence="1" id="KW-0732">Signal</keyword>
<dbReference type="InterPro" id="IPR001466">
    <property type="entry name" value="Beta-lactam-related"/>
</dbReference>
<name>A0A930DKR8_NEISI</name>
<dbReference type="AlphaFoldDB" id="A0A930DKR8"/>
<evidence type="ECO:0000259" key="2">
    <source>
        <dbReference type="Pfam" id="PF00144"/>
    </source>
</evidence>
<feature type="chain" id="PRO_5036827638" evidence="1">
    <location>
        <begin position="20"/>
        <end position="454"/>
    </location>
</feature>
<dbReference type="InterPro" id="IPR050491">
    <property type="entry name" value="AmpC-like"/>
</dbReference>
<protein>
    <submittedName>
        <fullName evidence="3">Beta-lactamase family protein</fullName>
    </submittedName>
</protein>
<organism evidence="3 4">
    <name type="scientific">Neisseria sicca</name>
    <dbReference type="NCBI Taxonomy" id="490"/>
    <lineage>
        <taxon>Bacteria</taxon>
        <taxon>Pseudomonadati</taxon>
        <taxon>Pseudomonadota</taxon>
        <taxon>Betaproteobacteria</taxon>
        <taxon>Neisseriales</taxon>
        <taxon>Neisseriaceae</taxon>
        <taxon>Neisseria</taxon>
    </lineage>
</organism>
<dbReference type="Proteomes" id="UP000780345">
    <property type="component" value="Unassembled WGS sequence"/>
</dbReference>
<sequence>MKKNLILPLLLALSLPALADPIDDFAQAELERQKIPGLAVGIYRNGNIVKQQGYGLANVEHQIPVSADTVFQTASIGKMFAAAVVMLLVEDGKIHLDQSVRAYLPEAPKSWQPITIRHLLNHTGGIGNTETDWQQNSSEKQMLRHIYTAPLQFKLGSRWAYSNNGYAVLGAVITRVSGKHYGEILQERVFAPLGMTSARVISERDIVPHRAAGYELDDADGSLKNQEWVAPYHNQTADGSLYLTLHDYRRWLAAVEARQILKPESWREIFTPARLNNGDSYPYGFGWSLVPAPDGSPMSGHPGAWQGFSTELRRYEGDGTDIVVLTNLAGVDTEAIIEGIAARTNPRYQKTYVPIPDQHPALTRNFERVLLLIKQNKPHPAVPKGRLKDLNAKFADAGKCQALPTRHQNNGDIQERDYRVVCEKRIFEGNADFAKGKTVRLWLEETVDDAGTKP</sequence>
<dbReference type="Gene3D" id="3.40.710.10">
    <property type="entry name" value="DD-peptidase/beta-lactamase superfamily"/>
    <property type="match status" value="1"/>
</dbReference>
<dbReference type="SUPFAM" id="SSF56601">
    <property type="entry name" value="beta-lactamase/transpeptidase-like"/>
    <property type="match status" value="1"/>
</dbReference>
<evidence type="ECO:0000313" key="3">
    <source>
        <dbReference type="EMBL" id="MBF1266033.1"/>
    </source>
</evidence>
<dbReference type="PANTHER" id="PTHR46825:SF9">
    <property type="entry name" value="BETA-LACTAMASE-RELATED DOMAIN-CONTAINING PROTEIN"/>
    <property type="match status" value="1"/>
</dbReference>
<proteinExistence type="predicted"/>
<dbReference type="Pfam" id="PF00144">
    <property type="entry name" value="Beta-lactamase"/>
    <property type="match status" value="1"/>
</dbReference>
<accession>A0A930DKR8</accession>
<gene>
    <name evidence="3" type="ORF">HXM80_10420</name>
</gene>
<dbReference type="InterPro" id="IPR012338">
    <property type="entry name" value="Beta-lactam/transpept-like"/>
</dbReference>
<comment type="caution">
    <text evidence="3">The sequence shown here is derived from an EMBL/GenBank/DDBJ whole genome shotgun (WGS) entry which is preliminary data.</text>
</comment>
<dbReference type="EMBL" id="JABZQQ010000121">
    <property type="protein sequence ID" value="MBF1266033.1"/>
    <property type="molecule type" value="Genomic_DNA"/>
</dbReference>
<feature type="domain" description="Beta-lactamase-related" evidence="2">
    <location>
        <begin position="23"/>
        <end position="332"/>
    </location>
</feature>